<dbReference type="AlphaFoldDB" id="A0AAU9JD97"/>
<dbReference type="Proteomes" id="UP001162131">
    <property type="component" value="Unassembled WGS sequence"/>
</dbReference>
<feature type="coiled-coil region" evidence="1">
    <location>
        <begin position="17"/>
        <end position="44"/>
    </location>
</feature>
<organism evidence="2 3">
    <name type="scientific">Blepharisma stoltei</name>
    <dbReference type="NCBI Taxonomy" id="1481888"/>
    <lineage>
        <taxon>Eukaryota</taxon>
        <taxon>Sar</taxon>
        <taxon>Alveolata</taxon>
        <taxon>Ciliophora</taxon>
        <taxon>Postciliodesmatophora</taxon>
        <taxon>Heterotrichea</taxon>
        <taxon>Heterotrichida</taxon>
        <taxon>Blepharismidae</taxon>
        <taxon>Blepharisma</taxon>
    </lineage>
</organism>
<dbReference type="EMBL" id="CAJZBQ010000033">
    <property type="protein sequence ID" value="CAG9323142.1"/>
    <property type="molecule type" value="Genomic_DNA"/>
</dbReference>
<sequence length="200" mass="23128">MDIKVLAKEISEQDKELLVLKTTFNESEKEKDELKKKFERYESFFDEIKESLQKEKDVSTLARYIGHLKQEMNKKQQEVTRNQGLKVVSLKFLNSGEEMRSKSYACLQKVNNKSSSKDLLIRISNKSPYYAPPGLLTITNRKRKKSVDNDSVFLKSRGSPTISDTQSLTPNDVGIDAQLRKLKERMEAIIEYTAKKNKEI</sequence>
<gene>
    <name evidence="2" type="ORF">BSTOLATCC_MIC33044</name>
</gene>
<keyword evidence="3" id="KW-1185">Reference proteome</keyword>
<comment type="caution">
    <text evidence="2">The sequence shown here is derived from an EMBL/GenBank/DDBJ whole genome shotgun (WGS) entry which is preliminary data.</text>
</comment>
<protein>
    <submittedName>
        <fullName evidence="2">Uncharacterized protein</fullName>
    </submittedName>
</protein>
<evidence type="ECO:0000256" key="1">
    <source>
        <dbReference type="SAM" id="Coils"/>
    </source>
</evidence>
<proteinExistence type="predicted"/>
<evidence type="ECO:0000313" key="2">
    <source>
        <dbReference type="EMBL" id="CAG9323142.1"/>
    </source>
</evidence>
<reference evidence="2" key="1">
    <citation type="submission" date="2021-09" db="EMBL/GenBank/DDBJ databases">
        <authorList>
            <consortium name="AG Swart"/>
            <person name="Singh M."/>
            <person name="Singh A."/>
            <person name="Seah K."/>
            <person name="Emmerich C."/>
        </authorList>
    </citation>
    <scope>NUCLEOTIDE SEQUENCE</scope>
    <source>
        <strain evidence="2">ATCC30299</strain>
    </source>
</reference>
<accession>A0AAU9JD97</accession>
<name>A0AAU9JD97_9CILI</name>
<keyword evidence="1" id="KW-0175">Coiled coil</keyword>
<evidence type="ECO:0000313" key="3">
    <source>
        <dbReference type="Proteomes" id="UP001162131"/>
    </source>
</evidence>